<dbReference type="EMBL" id="MU394293">
    <property type="protein sequence ID" value="KAI6089926.1"/>
    <property type="molecule type" value="Genomic_DNA"/>
</dbReference>
<proteinExistence type="predicted"/>
<keyword evidence="2" id="KW-1185">Reference proteome</keyword>
<accession>A0ACC0DB15</accession>
<organism evidence="1 2">
    <name type="scientific">Hypoxylon rubiginosum</name>
    <dbReference type="NCBI Taxonomy" id="110542"/>
    <lineage>
        <taxon>Eukaryota</taxon>
        <taxon>Fungi</taxon>
        <taxon>Dikarya</taxon>
        <taxon>Ascomycota</taxon>
        <taxon>Pezizomycotina</taxon>
        <taxon>Sordariomycetes</taxon>
        <taxon>Xylariomycetidae</taxon>
        <taxon>Xylariales</taxon>
        <taxon>Hypoxylaceae</taxon>
        <taxon>Hypoxylon</taxon>
    </lineage>
</organism>
<evidence type="ECO:0000313" key="2">
    <source>
        <dbReference type="Proteomes" id="UP001497680"/>
    </source>
</evidence>
<sequence length="188" mass="20674">MIVNRLGIHDQLRLLAAYPTAFRDGRINILAIRAARERVLVNSGPPGPPGPGDNNDDVEPMLSSAIRGQNGQPNHPLHIITEILDAYDEALGRANSVDAIYLNRTHTPALFLAIRTGRADLVRLLLDRGASIDIAHNGIFCGNGESVHLYTMCRSGTRCRSGHYSGCRPRPHLEPMSTGNWSYWGSDW</sequence>
<protein>
    <submittedName>
        <fullName evidence="1">Uncharacterized protein</fullName>
    </submittedName>
</protein>
<reference evidence="1 2" key="1">
    <citation type="journal article" date="2022" name="New Phytol.">
        <title>Ecological generalism drives hyperdiversity of secondary metabolite gene clusters in xylarialean endophytes.</title>
        <authorList>
            <person name="Franco M.E.E."/>
            <person name="Wisecaver J.H."/>
            <person name="Arnold A.E."/>
            <person name="Ju Y.M."/>
            <person name="Slot J.C."/>
            <person name="Ahrendt S."/>
            <person name="Moore L.P."/>
            <person name="Eastman K.E."/>
            <person name="Scott K."/>
            <person name="Konkel Z."/>
            <person name="Mondo S.J."/>
            <person name="Kuo A."/>
            <person name="Hayes R.D."/>
            <person name="Haridas S."/>
            <person name="Andreopoulos B."/>
            <person name="Riley R."/>
            <person name="LaButti K."/>
            <person name="Pangilinan J."/>
            <person name="Lipzen A."/>
            <person name="Amirebrahimi M."/>
            <person name="Yan J."/>
            <person name="Adam C."/>
            <person name="Keymanesh K."/>
            <person name="Ng V."/>
            <person name="Louie K."/>
            <person name="Northen T."/>
            <person name="Drula E."/>
            <person name="Henrissat B."/>
            <person name="Hsieh H.M."/>
            <person name="Youens-Clark K."/>
            <person name="Lutzoni F."/>
            <person name="Miadlikowska J."/>
            <person name="Eastwood D.C."/>
            <person name="Hamelin R.C."/>
            <person name="Grigoriev I.V."/>
            <person name="U'Ren J.M."/>
        </authorList>
    </citation>
    <scope>NUCLEOTIDE SEQUENCE [LARGE SCALE GENOMIC DNA]</scope>
    <source>
        <strain evidence="1 2">ER1909</strain>
    </source>
</reference>
<gene>
    <name evidence="1" type="ORF">F4821DRAFT_230193</name>
</gene>
<dbReference type="Proteomes" id="UP001497680">
    <property type="component" value="Unassembled WGS sequence"/>
</dbReference>
<name>A0ACC0DB15_9PEZI</name>
<evidence type="ECO:0000313" key="1">
    <source>
        <dbReference type="EMBL" id="KAI6089926.1"/>
    </source>
</evidence>
<comment type="caution">
    <text evidence="1">The sequence shown here is derived from an EMBL/GenBank/DDBJ whole genome shotgun (WGS) entry which is preliminary data.</text>
</comment>